<gene>
    <name evidence="12" type="primary">aroL</name>
    <name evidence="11" type="synonym">aroK</name>
    <name evidence="12" type="ORF">FYJ44_02755</name>
</gene>
<dbReference type="EMBL" id="VUMH01000002">
    <property type="protein sequence ID" value="MSS26982.1"/>
    <property type="molecule type" value="Genomic_DNA"/>
</dbReference>
<dbReference type="EC" id="2.7.1.71" evidence="2 11"/>
<name>A0A6L5XIP9_9BACT</name>
<keyword evidence="5 11" id="KW-0808">Transferase</keyword>
<dbReference type="InterPro" id="IPR000623">
    <property type="entry name" value="Shikimate_kinase/TSH1"/>
</dbReference>
<dbReference type="InterPro" id="IPR023000">
    <property type="entry name" value="Shikimate_kinase_CS"/>
</dbReference>
<feature type="binding site" evidence="11">
    <location>
        <position position="123"/>
    </location>
    <ligand>
        <name>ATP</name>
        <dbReference type="ChEBI" id="CHEBI:30616"/>
    </ligand>
</feature>
<comment type="subcellular location">
    <subcellularLocation>
        <location evidence="11">Cytoplasm</location>
    </subcellularLocation>
</comment>
<comment type="caution">
    <text evidence="11">Lacks conserved residue(s) required for the propagation of feature annotation.</text>
</comment>
<dbReference type="PROSITE" id="PS01128">
    <property type="entry name" value="SHIKIMATE_KINASE"/>
    <property type="match status" value="1"/>
</dbReference>
<dbReference type="GO" id="GO:0008652">
    <property type="term" value="P:amino acid biosynthetic process"/>
    <property type="evidence" value="ECO:0007669"/>
    <property type="project" value="UniProtKB-KW"/>
</dbReference>
<dbReference type="SUPFAM" id="SSF52540">
    <property type="entry name" value="P-loop containing nucleoside triphosphate hydrolases"/>
    <property type="match status" value="1"/>
</dbReference>
<keyword evidence="11" id="KW-0460">Magnesium</keyword>
<evidence type="ECO:0000313" key="12">
    <source>
        <dbReference type="EMBL" id="MSS26982.1"/>
    </source>
</evidence>
<feature type="binding site" evidence="11">
    <location>
        <begin position="11"/>
        <end position="16"/>
    </location>
    <ligand>
        <name>ATP</name>
        <dbReference type="ChEBI" id="CHEBI:30616"/>
    </ligand>
</feature>
<evidence type="ECO:0000256" key="7">
    <source>
        <dbReference type="ARBA" id="ARBA00022777"/>
    </source>
</evidence>
<evidence type="ECO:0000256" key="4">
    <source>
        <dbReference type="ARBA" id="ARBA00022605"/>
    </source>
</evidence>
<evidence type="ECO:0000256" key="1">
    <source>
        <dbReference type="ARBA" id="ARBA00004842"/>
    </source>
</evidence>
<dbReference type="PANTHER" id="PTHR21087">
    <property type="entry name" value="SHIKIMATE KINASE"/>
    <property type="match status" value="1"/>
</dbReference>
<accession>A0A6L5XIP9</accession>
<feature type="binding site" evidence="11">
    <location>
        <position position="33"/>
    </location>
    <ligand>
        <name>substrate</name>
    </ligand>
</feature>
<keyword evidence="9 11" id="KW-0057">Aromatic amino acid biosynthesis</keyword>
<dbReference type="PANTHER" id="PTHR21087:SF21">
    <property type="entry name" value="SHIKIMATE KINASE 2"/>
    <property type="match status" value="1"/>
</dbReference>
<dbReference type="GO" id="GO:0000287">
    <property type="term" value="F:magnesium ion binding"/>
    <property type="evidence" value="ECO:0007669"/>
    <property type="project" value="UniProtKB-UniRule"/>
</dbReference>
<feature type="binding site" evidence="11">
    <location>
        <position position="82"/>
    </location>
    <ligand>
        <name>substrate</name>
    </ligand>
</feature>
<dbReference type="Gene3D" id="3.40.50.300">
    <property type="entry name" value="P-loop containing nucleotide triphosphate hydrolases"/>
    <property type="match status" value="1"/>
</dbReference>
<evidence type="ECO:0000256" key="8">
    <source>
        <dbReference type="ARBA" id="ARBA00022840"/>
    </source>
</evidence>
<keyword evidence="13" id="KW-1185">Reference proteome</keyword>
<evidence type="ECO:0000256" key="9">
    <source>
        <dbReference type="ARBA" id="ARBA00023141"/>
    </source>
</evidence>
<dbReference type="GO" id="GO:0004765">
    <property type="term" value="F:shikimate kinase activity"/>
    <property type="evidence" value="ECO:0007669"/>
    <property type="project" value="UniProtKB-UniRule"/>
</dbReference>
<proteinExistence type="inferred from homology"/>
<organism evidence="12 13">
    <name type="scientific">Desulfovibrio porci</name>
    <dbReference type="NCBI Taxonomy" id="2605782"/>
    <lineage>
        <taxon>Bacteria</taxon>
        <taxon>Pseudomonadati</taxon>
        <taxon>Thermodesulfobacteriota</taxon>
        <taxon>Desulfovibrionia</taxon>
        <taxon>Desulfovibrionales</taxon>
        <taxon>Desulfovibrionaceae</taxon>
        <taxon>Desulfovibrio</taxon>
    </lineage>
</organism>
<reference evidence="12 13" key="1">
    <citation type="submission" date="2019-09" db="EMBL/GenBank/DDBJ databases">
        <title>In-depth cultivation of the pig gut microbiome towards novel bacterial diversity and tailored functional studies.</title>
        <authorList>
            <person name="Wylensek D."/>
            <person name="Hitch T.C.A."/>
            <person name="Clavel T."/>
        </authorList>
    </citation>
    <scope>NUCLEOTIDE SEQUENCE [LARGE SCALE GENOMIC DNA]</scope>
    <source>
        <strain evidence="12 13">PG-178-WT-4</strain>
    </source>
</reference>
<dbReference type="InterPro" id="IPR027417">
    <property type="entry name" value="P-loop_NTPase"/>
</dbReference>
<evidence type="ECO:0000256" key="5">
    <source>
        <dbReference type="ARBA" id="ARBA00022679"/>
    </source>
</evidence>
<dbReference type="CDD" id="cd00464">
    <property type="entry name" value="SK"/>
    <property type="match status" value="1"/>
</dbReference>
<keyword evidence="11" id="KW-0479">Metal-binding</keyword>
<dbReference type="NCBIfam" id="NF002988">
    <property type="entry name" value="PRK03731.1"/>
    <property type="match status" value="1"/>
</dbReference>
<comment type="pathway">
    <text evidence="1 11">Metabolic intermediate biosynthesis; chorismate biosynthesis; chorismate from D-erythrose 4-phosphate and phosphoenolpyruvate: step 5/7.</text>
</comment>
<keyword evidence="8 11" id="KW-0067">ATP-binding</keyword>
<evidence type="ECO:0000256" key="3">
    <source>
        <dbReference type="ARBA" id="ARBA00022490"/>
    </source>
</evidence>
<dbReference type="GO" id="GO:0005524">
    <property type="term" value="F:ATP binding"/>
    <property type="evidence" value="ECO:0007669"/>
    <property type="project" value="UniProtKB-UniRule"/>
</dbReference>
<dbReference type="GO" id="GO:0005829">
    <property type="term" value="C:cytosol"/>
    <property type="evidence" value="ECO:0007669"/>
    <property type="project" value="TreeGrafter"/>
</dbReference>
<feature type="binding site" evidence="11">
    <location>
        <position position="57"/>
    </location>
    <ligand>
        <name>substrate</name>
    </ligand>
</feature>
<dbReference type="Proteomes" id="UP000477488">
    <property type="component" value="Unassembled WGS sequence"/>
</dbReference>
<comment type="catalytic activity">
    <reaction evidence="10 11">
        <text>shikimate + ATP = 3-phosphoshikimate + ADP + H(+)</text>
        <dbReference type="Rhea" id="RHEA:13121"/>
        <dbReference type="ChEBI" id="CHEBI:15378"/>
        <dbReference type="ChEBI" id="CHEBI:30616"/>
        <dbReference type="ChEBI" id="CHEBI:36208"/>
        <dbReference type="ChEBI" id="CHEBI:145989"/>
        <dbReference type="ChEBI" id="CHEBI:456216"/>
        <dbReference type="EC" id="2.7.1.71"/>
    </reaction>
</comment>
<protein>
    <recommendedName>
        <fullName evidence="2 11">Shikimate kinase</fullName>
        <shortName evidence="11">SK</shortName>
        <ecNumber evidence="2 11">2.7.1.71</ecNumber>
    </recommendedName>
</protein>
<evidence type="ECO:0000256" key="11">
    <source>
        <dbReference type="HAMAP-Rule" id="MF_00109"/>
    </source>
</evidence>
<dbReference type="RefSeq" id="WP_154508931.1">
    <property type="nucleotide sequence ID" value="NZ_JAXELC010000031.1"/>
</dbReference>
<dbReference type="Pfam" id="PF01202">
    <property type="entry name" value="SKI"/>
    <property type="match status" value="1"/>
</dbReference>
<keyword evidence="7 11" id="KW-0418">Kinase</keyword>
<dbReference type="AlphaFoldDB" id="A0A6L5XIP9"/>
<comment type="cofactor">
    <cofactor evidence="11">
        <name>Mg(2+)</name>
        <dbReference type="ChEBI" id="CHEBI:18420"/>
    </cofactor>
    <text evidence="11">Binds 1 Mg(2+) ion per subunit.</text>
</comment>
<dbReference type="PRINTS" id="PR01100">
    <property type="entry name" value="SHIKIMTKNASE"/>
</dbReference>
<dbReference type="InterPro" id="IPR031322">
    <property type="entry name" value="Shikimate/glucono_kinase"/>
</dbReference>
<sequence>MAAIFLVGARAAGKTTVGLELARLLACPFTDTDQHLRERLGRTVAEVVAAEGWPGFRARESAALREVADSHAFGDVVVATGGGMVLNPENRRFMRDHGTVFYLAAPAEALARRLARDPLAAQRPSLTGLDIVEEMRQVLAERRPLYEEAAHHILDATAEPADVCAAALRLLDMAPVKA</sequence>
<dbReference type="GO" id="GO:0009073">
    <property type="term" value="P:aromatic amino acid family biosynthetic process"/>
    <property type="evidence" value="ECO:0007669"/>
    <property type="project" value="UniProtKB-KW"/>
</dbReference>
<feature type="binding site" evidence="11">
    <location>
        <position position="142"/>
    </location>
    <ligand>
        <name>substrate</name>
    </ligand>
</feature>
<keyword evidence="6 11" id="KW-0547">Nucleotide-binding</keyword>
<evidence type="ECO:0000256" key="10">
    <source>
        <dbReference type="ARBA" id="ARBA00048567"/>
    </source>
</evidence>
<dbReference type="GO" id="GO:0009423">
    <property type="term" value="P:chorismate biosynthetic process"/>
    <property type="evidence" value="ECO:0007669"/>
    <property type="project" value="UniProtKB-UniRule"/>
</dbReference>
<comment type="function">
    <text evidence="11">Catalyzes the specific phosphorylation of the 3-hydroxyl group of shikimic acid using ATP as a cosubstrate.</text>
</comment>
<keyword evidence="4 11" id="KW-0028">Amino-acid biosynthesis</keyword>
<evidence type="ECO:0000256" key="6">
    <source>
        <dbReference type="ARBA" id="ARBA00022741"/>
    </source>
</evidence>
<comment type="caution">
    <text evidence="12">The sequence shown here is derived from an EMBL/GenBank/DDBJ whole genome shotgun (WGS) entry which is preliminary data.</text>
</comment>
<comment type="similarity">
    <text evidence="11">Belongs to the shikimate kinase family.</text>
</comment>
<dbReference type="UniPathway" id="UPA00053">
    <property type="reaction ID" value="UER00088"/>
</dbReference>
<dbReference type="HAMAP" id="MF_00109">
    <property type="entry name" value="Shikimate_kinase"/>
    <property type="match status" value="1"/>
</dbReference>
<keyword evidence="3 11" id="KW-0963">Cytoplasm</keyword>
<evidence type="ECO:0000256" key="2">
    <source>
        <dbReference type="ARBA" id="ARBA00012154"/>
    </source>
</evidence>
<feature type="binding site" evidence="11">
    <location>
        <position position="15"/>
    </location>
    <ligand>
        <name>Mg(2+)</name>
        <dbReference type="ChEBI" id="CHEBI:18420"/>
    </ligand>
</feature>
<evidence type="ECO:0000313" key="13">
    <source>
        <dbReference type="Proteomes" id="UP000477488"/>
    </source>
</evidence>
<comment type="subunit">
    <text evidence="11">Monomer.</text>
</comment>